<dbReference type="PANTHER" id="PTHR46375">
    <property type="entry name" value="KELCH REPEAT AND BTB DOMAIN-CONTAINING PROTEIN 13-RELATED"/>
    <property type="match status" value="1"/>
</dbReference>
<dbReference type="Gene3D" id="2.120.10.80">
    <property type="entry name" value="Kelch-type beta propeller"/>
    <property type="match status" value="1"/>
</dbReference>
<dbReference type="Pfam" id="PF01344">
    <property type="entry name" value="Kelch_1"/>
    <property type="match status" value="1"/>
</dbReference>
<dbReference type="EMBL" id="GG662749">
    <property type="protein sequence ID" value="EAR92478.2"/>
    <property type="molecule type" value="Genomic_DNA"/>
</dbReference>
<dbReference type="InterPro" id="IPR011009">
    <property type="entry name" value="Kinase-like_dom_sf"/>
</dbReference>
<dbReference type="InterPro" id="IPR000719">
    <property type="entry name" value="Prot_kinase_dom"/>
</dbReference>
<protein>
    <submittedName>
        <fullName evidence="3">Kelch motif protein</fullName>
    </submittedName>
</protein>
<organism evidence="3 4">
    <name type="scientific">Tetrahymena thermophila (strain SB210)</name>
    <dbReference type="NCBI Taxonomy" id="312017"/>
    <lineage>
        <taxon>Eukaryota</taxon>
        <taxon>Sar</taxon>
        <taxon>Alveolata</taxon>
        <taxon>Ciliophora</taxon>
        <taxon>Intramacronucleata</taxon>
        <taxon>Oligohymenophorea</taxon>
        <taxon>Hymenostomatida</taxon>
        <taxon>Tetrahymenina</taxon>
        <taxon>Tetrahymenidae</taxon>
        <taxon>Tetrahymena</taxon>
    </lineage>
</organism>
<evidence type="ECO:0000256" key="1">
    <source>
        <dbReference type="SAM" id="MobiDB-lite"/>
    </source>
</evidence>
<feature type="compositionally biased region" description="Low complexity" evidence="1">
    <location>
        <begin position="74"/>
        <end position="87"/>
    </location>
</feature>
<reference evidence="4" key="1">
    <citation type="journal article" date="2006" name="PLoS Biol.">
        <title>Macronuclear genome sequence of the ciliate Tetrahymena thermophila, a model eukaryote.</title>
        <authorList>
            <person name="Eisen J.A."/>
            <person name="Coyne R.S."/>
            <person name="Wu M."/>
            <person name="Wu D."/>
            <person name="Thiagarajan M."/>
            <person name="Wortman J.R."/>
            <person name="Badger J.H."/>
            <person name="Ren Q."/>
            <person name="Amedeo P."/>
            <person name="Jones K.M."/>
            <person name="Tallon L.J."/>
            <person name="Delcher A.L."/>
            <person name="Salzberg S.L."/>
            <person name="Silva J.C."/>
            <person name="Haas B.J."/>
            <person name="Majoros W.H."/>
            <person name="Farzad M."/>
            <person name="Carlton J.M."/>
            <person name="Smith R.K. Jr."/>
            <person name="Garg J."/>
            <person name="Pearlman R.E."/>
            <person name="Karrer K.M."/>
            <person name="Sun L."/>
            <person name="Manning G."/>
            <person name="Elde N.C."/>
            <person name="Turkewitz A.P."/>
            <person name="Asai D.J."/>
            <person name="Wilkes D.E."/>
            <person name="Wang Y."/>
            <person name="Cai H."/>
            <person name="Collins K."/>
            <person name="Stewart B.A."/>
            <person name="Lee S.R."/>
            <person name="Wilamowska K."/>
            <person name="Weinberg Z."/>
            <person name="Ruzzo W.L."/>
            <person name="Wloga D."/>
            <person name="Gaertig J."/>
            <person name="Frankel J."/>
            <person name="Tsao C.-C."/>
            <person name="Gorovsky M.A."/>
            <person name="Keeling P.J."/>
            <person name="Waller R.F."/>
            <person name="Patron N.J."/>
            <person name="Cherry J.M."/>
            <person name="Stover N.A."/>
            <person name="Krieger C.J."/>
            <person name="del Toro C."/>
            <person name="Ryder H.F."/>
            <person name="Williamson S.C."/>
            <person name="Barbeau R.A."/>
            <person name="Hamilton E.P."/>
            <person name="Orias E."/>
        </authorList>
    </citation>
    <scope>NUCLEOTIDE SEQUENCE [LARGE SCALE GENOMIC DNA]</scope>
    <source>
        <strain evidence="4">SB210</strain>
    </source>
</reference>
<sequence>MKEQRNVNYLLASRQLKKKKKISKRNKQIEQKQTKNNLKLQVNIFIKLSQFSGIDRRESVGNNLLLSRNITGGSNNSPRNSPLLNPNQSDKLLVPQKLKLTNQHSQNNSPNHQRIASNNLQLGQSIYSNDEAMKNQSPTSNSGCINNQFSLLSQLSPKNANQNGVAINANQLNSPNLNLQKMSSGNNDCGSSGNQAINPNSSSNNNGSNNNNNNNNNNSNNNNNCSGNNSSGKANTLSNYTTYIPYDKMLQGMEEEDILDTDGGIVFQRVIDKQYHIRYTQMMKIVKSDQEYQNMLDQIQMYQSIKHEGIISIKKWSCELFLDKNMKRSHKFLIIFDGISERLDQRYPNNGKKTLLSAFKNDDFRNFVNIIQAVQYLSSIKDPNFTISPLLPCNFAFSYDNTFKFIPQPFLITPKIKERMKEYENMYAPPEIVKNFKFYNQEKASIFYIGMNLLLMLTNEIKKEANTSLIEQQRLLEFIKKTYCTDLKNVIEKMIALDPNDRYSFSQIVAYIRKQSIYTSIETIVADTFTNSDDYDFFAHSGFIQIQQPKYKFIATVFPFTKRLVQSNLFDEKRIFIEQLDLDVDILIPDDTAVLTGDNYEVWLIGGKQSNAIYLLNDEVPTLTPLAQIPCQYQRYGFGYCNFSSQYIFLVSGYVDSDTRLTTRVDRYDVATNEWKQMENCIFAANGSTIVVFNNNTIYKFGGKNDEGQIIDQLEKYDIQNNKWEIQSFRIQKGSEDIAFFKSLAIQINPCQILICGGFVFNKETKNREPNYNFHFLNIDDKAVNIDKARKQTYAEFSKAPKIVFPKSKQKEQEEDIQNKYDYNYIKLKQQQLREIQIDCLVMAQNSIWFVQAKNKMSKVLYKYNHQQNVTEFKKINY</sequence>
<dbReference type="HOGENOM" id="CLU_317255_0_0_1"/>
<dbReference type="SUPFAM" id="SSF117281">
    <property type="entry name" value="Kelch motif"/>
    <property type="match status" value="1"/>
</dbReference>
<dbReference type="AlphaFoldDB" id="Q236M2"/>
<dbReference type="KEGG" id="tet:TTHERM_00086750"/>
<proteinExistence type="predicted"/>
<evidence type="ECO:0000259" key="2">
    <source>
        <dbReference type="PROSITE" id="PS50011"/>
    </source>
</evidence>
<feature type="domain" description="Protein kinase" evidence="2">
    <location>
        <begin position="256"/>
        <end position="518"/>
    </location>
</feature>
<dbReference type="InterPro" id="IPR006652">
    <property type="entry name" value="Kelch_1"/>
</dbReference>
<dbReference type="InterPro" id="IPR015915">
    <property type="entry name" value="Kelch-typ_b-propeller"/>
</dbReference>
<evidence type="ECO:0000313" key="3">
    <source>
        <dbReference type="EMBL" id="EAR92478.2"/>
    </source>
</evidence>
<dbReference type="Gene3D" id="1.10.510.10">
    <property type="entry name" value="Transferase(Phosphotransferase) domain 1"/>
    <property type="match status" value="1"/>
</dbReference>
<feature type="region of interest" description="Disordered" evidence="1">
    <location>
        <begin position="176"/>
        <end position="233"/>
    </location>
</feature>
<dbReference type="RefSeq" id="XP_001012723.2">
    <property type="nucleotide sequence ID" value="XM_001012723.2"/>
</dbReference>
<dbReference type="Proteomes" id="UP000009168">
    <property type="component" value="Unassembled WGS sequence"/>
</dbReference>
<dbReference type="SUPFAM" id="SSF56112">
    <property type="entry name" value="Protein kinase-like (PK-like)"/>
    <property type="match status" value="1"/>
</dbReference>
<feature type="region of interest" description="Disordered" evidence="1">
    <location>
        <begin position="70"/>
        <end position="89"/>
    </location>
</feature>
<dbReference type="STRING" id="312017.Q236M2"/>
<keyword evidence="4" id="KW-1185">Reference proteome</keyword>
<dbReference type="InterPro" id="IPR052392">
    <property type="entry name" value="Kelch-BTB_domain-containing"/>
</dbReference>
<gene>
    <name evidence="3" type="ORF">TTHERM_00086750</name>
</gene>
<accession>Q236M2</accession>
<dbReference type="eggNOG" id="ENOG502SMZG">
    <property type="taxonomic scope" value="Eukaryota"/>
</dbReference>
<name>Q236M2_TETTS</name>
<evidence type="ECO:0000313" key="4">
    <source>
        <dbReference type="Proteomes" id="UP000009168"/>
    </source>
</evidence>
<dbReference type="PANTHER" id="PTHR46375:SF3">
    <property type="entry name" value="KELCH REPEAT AND BTB DOMAIN-CONTAINING PROTEIN 13"/>
    <property type="match status" value="1"/>
</dbReference>
<dbReference type="GO" id="GO:0005524">
    <property type="term" value="F:ATP binding"/>
    <property type="evidence" value="ECO:0007669"/>
    <property type="project" value="InterPro"/>
</dbReference>
<dbReference type="InParanoid" id="Q236M2"/>
<dbReference type="PROSITE" id="PS50011">
    <property type="entry name" value="PROTEIN_KINASE_DOM"/>
    <property type="match status" value="1"/>
</dbReference>
<dbReference type="GO" id="GO:0004672">
    <property type="term" value="F:protein kinase activity"/>
    <property type="evidence" value="ECO:0007669"/>
    <property type="project" value="InterPro"/>
</dbReference>
<feature type="compositionally biased region" description="Low complexity" evidence="1">
    <location>
        <begin position="183"/>
        <end position="232"/>
    </location>
</feature>
<dbReference type="OrthoDB" id="284045at2759"/>
<dbReference type="GeneID" id="7827634"/>